<keyword evidence="3" id="KW-1185">Reference proteome</keyword>
<reference evidence="2 3" key="1">
    <citation type="submission" date="2016-11" db="EMBL/GenBank/DDBJ databases">
        <authorList>
            <person name="Jaros S."/>
            <person name="Januszkiewicz K."/>
            <person name="Wedrychowicz H."/>
        </authorList>
    </citation>
    <scope>NUCLEOTIDE SEQUENCE [LARGE SCALE GENOMIC DNA]</scope>
    <source>
        <strain evidence="2 3">DSM 27406</strain>
    </source>
</reference>
<dbReference type="Pfam" id="PF18962">
    <property type="entry name" value="Por_Secre_tail"/>
    <property type="match status" value="1"/>
</dbReference>
<gene>
    <name evidence="2" type="ORF">SAMN05444266_111141</name>
</gene>
<protein>
    <submittedName>
        <fullName evidence="2">Por secretion system C-terminal sorting domain-containing protein</fullName>
    </submittedName>
</protein>
<dbReference type="InterPro" id="IPR044023">
    <property type="entry name" value="Ig_7"/>
</dbReference>
<dbReference type="EMBL" id="FRBL01000011">
    <property type="protein sequence ID" value="SHM81635.1"/>
    <property type="molecule type" value="Genomic_DNA"/>
</dbReference>
<dbReference type="AlphaFoldDB" id="A0A1M7LTJ5"/>
<evidence type="ECO:0000259" key="1">
    <source>
        <dbReference type="PROSITE" id="PS50835"/>
    </source>
</evidence>
<name>A0A1M7LTJ5_9BACT</name>
<organism evidence="2 3">
    <name type="scientific">Chitinophaga jiangningensis</name>
    <dbReference type="NCBI Taxonomy" id="1419482"/>
    <lineage>
        <taxon>Bacteria</taxon>
        <taxon>Pseudomonadati</taxon>
        <taxon>Bacteroidota</taxon>
        <taxon>Chitinophagia</taxon>
        <taxon>Chitinophagales</taxon>
        <taxon>Chitinophagaceae</taxon>
        <taxon>Chitinophaga</taxon>
    </lineage>
</organism>
<dbReference type="RefSeq" id="WP_073086789.1">
    <property type="nucleotide sequence ID" value="NZ_FRBL01000011.1"/>
</dbReference>
<feature type="domain" description="Ig-like" evidence="1">
    <location>
        <begin position="535"/>
        <end position="615"/>
    </location>
</feature>
<dbReference type="InterPro" id="IPR026444">
    <property type="entry name" value="Secre_tail"/>
</dbReference>
<evidence type="ECO:0000313" key="2">
    <source>
        <dbReference type="EMBL" id="SHM81635.1"/>
    </source>
</evidence>
<dbReference type="InterPro" id="IPR007110">
    <property type="entry name" value="Ig-like_dom"/>
</dbReference>
<accession>A0A1M7LTJ5</accession>
<dbReference type="Pfam" id="PF19081">
    <property type="entry name" value="Ig_7"/>
    <property type="match status" value="3"/>
</dbReference>
<dbReference type="OrthoDB" id="638940at2"/>
<proteinExistence type="predicted"/>
<sequence length="714" mass="76311">MKQFYLLILLLLYYKTGTGQQYATSQTNGITGICLLCNVANPNNAIDNNDLGNYSSLNITAGLLGVTVFQTLIFPATAGGSCDSLFIGVGTSGSISVNLLGGISVQTYLGTSANNDLQVVDSSHFRFTGTNTGEILLRPVGTFDRVKITFTSSLAGLLTSLRLFYAGYKPAVPTPAATDSIAICSGDSATVSAVPPAGATVSWYSAPSGGTLLHTGNSYTFTPPATVTVYAIAGIGSCSSAPKPVTVIVNPLPAKPVYSVPQGRQCNDQSLVISNHTTGLSYSVNVNYTGSGNLNKDTSFTVQHSNTITIKDLGYYFNATASISIRAINDTTGCISDSTNRAFIFGGHAARAVVTGDSAIICKGDSVTLNANLLNDPSGTNLALIKWYDTPVNGTLLYTGHNFKSKPDTTVTYYVTAAFECDYPVRTPAKVIVKKLALPDFTVPQGVACGVQQLPLNNRQPGYYYAARFVYRSFLGVMKDTSYYSYSSQYVTTPPIFPILPVDVLVYLQAIDSVSGCKSDTAQMTYSMGGYALQPSTTQDSVQICNGSAVTLHSYIPGFNDPTVRFRWYSAATGGTLLSSADSLVVSPLGTTTYYASAGYECQFPARTPVTVVVSDCNALKGQALQSVSLHPRTITYDKGIYPNPTTGTIFLDFKQDITGSLLQIFDINGRELLREVLASNRFNFQNRIPSGGLYLVKVSRNNEVIYQQKIILK</sequence>
<dbReference type="NCBIfam" id="TIGR04183">
    <property type="entry name" value="Por_Secre_tail"/>
    <property type="match status" value="1"/>
</dbReference>
<dbReference type="PROSITE" id="PS50835">
    <property type="entry name" value="IG_LIKE"/>
    <property type="match status" value="1"/>
</dbReference>
<dbReference type="Proteomes" id="UP000184420">
    <property type="component" value="Unassembled WGS sequence"/>
</dbReference>
<evidence type="ECO:0000313" key="3">
    <source>
        <dbReference type="Proteomes" id="UP000184420"/>
    </source>
</evidence>
<dbReference type="STRING" id="1419482.SAMN05444266_111141"/>